<evidence type="ECO:0008006" key="4">
    <source>
        <dbReference type="Google" id="ProtNLM"/>
    </source>
</evidence>
<evidence type="ECO:0000313" key="3">
    <source>
        <dbReference type="Proteomes" id="UP000483820"/>
    </source>
</evidence>
<evidence type="ECO:0000256" key="1">
    <source>
        <dbReference type="SAM" id="SignalP"/>
    </source>
</evidence>
<feature type="signal peptide" evidence="1">
    <location>
        <begin position="1"/>
        <end position="20"/>
    </location>
</feature>
<proteinExistence type="predicted"/>
<dbReference type="GeneID" id="9803431"/>
<organism evidence="2 3">
    <name type="scientific">Caenorhabditis remanei</name>
    <name type="common">Caenorhabditis vulgaris</name>
    <dbReference type="NCBI Taxonomy" id="31234"/>
    <lineage>
        <taxon>Eukaryota</taxon>
        <taxon>Metazoa</taxon>
        <taxon>Ecdysozoa</taxon>
        <taxon>Nematoda</taxon>
        <taxon>Chromadorea</taxon>
        <taxon>Rhabditida</taxon>
        <taxon>Rhabditina</taxon>
        <taxon>Rhabditomorpha</taxon>
        <taxon>Rhabditoidea</taxon>
        <taxon>Rhabditidae</taxon>
        <taxon>Peloderinae</taxon>
        <taxon>Caenorhabditis</taxon>
    </lineage>
</organism>
<gene>
    <name evidence="2" type="ORF">GCK72_021824</name>
</gene>
<accession>A0A6A5GL45</accession>
<dbReference type="Pfam" id="PF02343">
    <property type="entry name" value="TRA-1_regulated"/>
    <property type="match status" value="1"/>
</dbReference>
<dbReference type="KEGG" id="crq:GCK72_021824"/>
<keyword evidence="1" id="KW-0732">Signal</keyword>
<reference evidence="2 3" key="1">
    <citation type="submission" date="2019-12" db="EMBL/GenBank/DDBJ databases">
        <title>Chromosome-level assembly of the Caenorhabditis remanei genome.</title>
        <authorList>
            <person name="Teterina A.A."/>
            <person name="Willis J.H."/>
            <person name="Phillips P.C."/>
        </authorList>
    </citation>
    <scope>NUCLEOTIDE SEQUENCE [LARGE SCALE GENOMIC DNA]</scope>
    <source>
        <strain evidence="2 3">PX506</strain>
        <tissue evidence="2">Whole organism</tissue>
    </source>
</reference>
<dbReference type="Proteomes" id="UP000483820">
    <property type="component" value="Chromosome V"/>
</dbReference>
<name>A0A6A5GL45_CAERE</name>
<evidence type="ECO:0000313" key="2">
    <source>
        <dbReference type="EMBL" id="KAF1755255.1"/>
    </source>
</evidence>
<comment type="caution">
    <text evidence="2">The sequence shown here is derived from an EMBL/GenBank/DDBJ whole genome shotgun (WGS) entry which is preliminary data.</text>
</comment>
<dbReference type="CTD" id="9803431"/>
<dbReference type="EMBL" id="WUAV01000005">
    <property type="protein sequence ID" value="KAF1755255.1"/>
    <property type="molecule type" value="Genomic_DNA"/>
</dbReference>
<sequence length="164" mass="18610">MKIPLFLLLLLSFLASGCEFEVEYDYETVSPTDCSSCPPFTSLFYSHYANASNSETYYKISDCVYNYTCLTVQQKENYVIVNATEDIKVATGYFMRVHLTDKPYPEYGDPINVFDALGFQCIDSKWYATKFPYGLWHNGATRNMSAADLVGIKLPIQAMSILCN</sequence>
<feature type="chain" id="PRO_5025337760" description="Lipoprotein" evidence="1">
    <location>
        <begin position="21"/>
        <end position="164"/>
    </location>
</feature>
<dbReference type="PROSITE" id="PS51257">
    <property type="entry name" value="PROKAR_LIPOPROTEIN"/>
    <property type="match status" value="1"/>
</dbReference>
<dbReference type="InterPro" id="IPR003326">
    <property type="entry name" value="TRA-1_regulated"/>
</dbReference>
<dbReference type="AlphaFoldDB" id="A0A6A5GL45"/>
<dbReference type="RefSeq" id="XP_003091615.2">
    <property type="nucleotide sequence ID" value="XM_003091567.2"/>
</dbReference>
<protein>
    <recommendedName>
        <fullName evidence="4">Lipoprotein</fullName>
    </recommendedName>
</protein>